<dbReference type="PROSITE" id="PS50943">
    <property type="entry name" value="HTH_CROC1"/>
    <property type="match status" value="1"/>
</dbReference>
<proteinExistence type="predicted"/>
<accession>A0A1I3NUI7</accession>
<dbReference type="STRING" id="289370.SAMN05216602_4029"/>
<dbReference type="PANTHER" id="PTHR40661">
    <property type="match status" value="1"/>
</dbReference>
<organism evidence="5 6">
    <name type="scientific">Phytopseudomonas argentinensis</name>
    <dbReference type="NCBI Taxonomy" id="289370"/>
    <lineage>
        <taxon>Bacteria</taxon>
        <taxon>Pseudomonadati</taxon>
        <taxon>Pseudomonadota</taxon>
        <taxon>Gammaproteobacteria</taxon>
        <taxon>Pseudomonadales</taxon>
        <taxon>Pseudomonadaceae</taxon>
        <taxon>Phytopseudomonas</taxon>
    </lineage>
</organism>
<dbReference type="InterPro" id="IPR010982">
    <property type="entry name" value="Lambda_DNA-bd_dom_sf"/>
</dbReference>
<evidence type="ECO:0000259" key="4">
    <source>
        <dbReference type="PROSITE" id="PS50943"/>
    </source>
</evidence>
<dbReference type="CDD" id="cd06529">
    <property type="entry name" value="S24_LexA-like"/>
    <property type="match status" value="1"/>
</dbReference>
<dbReference type="RefSeq" id="WP_074888270.1">
    <property type="nucleotide sequence ID" value="NZ_FORC01000004.1"/>
</dbReference>
<reference evidence="6" key="1">
    <citation type="submission" date="2016-10" db="EMBL/GenBank/DDBJ databases">
        <authorList>
            <person name="Varghese N."/>
            <person name="Submissions S."/>
        </authorList>
    </citation>
    <scope>NUCLEOTIDE SEQUENCE [LARGE SCALE GENOMIC DNA]</scope>
    <source>
        <strain evidence="6">LMG 22563</strain>
    </source>
</reference>
<dbReference type="PANTHER" id="PTHR40661:SF3">
    <property type="entry name" value="FELS-1 PROPHAGE TRANSCRIPTIONAL REGULATOR"/>
    <property type="match status" value="1"/>
</dbReference>
<evidence type="ECO:0000313" key="6">
    <source>
        <dbReference type="Proteomes" id="UP000183018"/>
    </source>
</evidence>
<dbReference type="SUPFAM" id="SSF51306">
    <property type="entry name" value="LexA/Signal peptidase"/>
    <property type="match status" value="1"/>
</dbReference>
<evidence type="ECO:0000256" key="3">
    <source>
        <dbReference type="ARBA" id="ARBA00023163"/>
    </source>
</evidence>
<evidence type="ECO:0000256" key="2">
    <source>
        <dbReference type="ARBA" id="ARBA00023125"/>
    </source>
</evidence>
<dbReference type="GO" id="GO:0003677">
    <property type="term" value="F:DNA binding"/>
    <property type="evidence" value="ECO:0007669"/>
    <property type="project" value="UniProtKB-KW"/>
</dbReference>
<keyword evidence="6" id="KW-1185">Reference proteome</keyword>
<dbReference type="AlphaFoldDB" id="A0A1I3NUI7"/>
<keyword evidence="1" id="KW-0805">Transcription regulation</keyword>
<dbReference type="Proteomes" id="UP000183018">
    <property type="component" value="Unassembled WGS sequence"/>
</dbReference>
<dbReference type="InterPro" id="IPR001387">
    <property type="entry name" value="Cro/C1-type_HTH"/>
</dbReference>
<dbReference type="CDD" id="cd00093">
    <property type="entry name" value="HTH_XRE"/>
    <property type="match status" value="1"/>
</dbReference>
<feature type="domain" description="HTH cro/C1-type" evidence="4">
    <location>
        <begin position="25"/>
        <end position="68"/>
    </location>
</feature>
<dbReference type="OrthoDB" id="9791537at2"/>
<evidence type="ECO:0000313" key="5">
    <source>
        <dbReference type="EMBL" id="SFJ12869.1"/>
    </source>
</evidence>
<protein>
    <submittedName>
        <fullName evidence="5">Peptidase S24-like</fullName>
    </submittedName>
</protein>
<dbReference type="InterPro" id="IPR015927">
    <property type="entry name" value="Peptidase_S24_S26A/B/C"/>
</dbReference>
<keyword evidence="2" id="KW-0238">DNA-binding</keyword>
<keyword evidence="3" id="KW-0804">Transcription</keyword>
<name>A0A1I3NUI7_9GAMM</name>
<dbReference type="InterPro" id="IPR036286">
    <property type="entry name" value="LexA/Signal_pep-like_sf"/>
</dbReference>
<dbReference type="Gene3D" id="2.10.109.10">
    <property type="entry name" value="Umud Fragment, subunit A"/>
    <property type="match status" value="1"/>
</dbReference>
<dbReference type="EMBL" id="FORC01000004">
    <property type="protein sequence ID" value="SFJ12869.1"/>
    <property type="molecule type" value="Genomic_DNA"/>
</dbReference>
<dbReference type="InterPro" id="IPR039418">
    <property type="entry name" value="LexA-like"/>
</dbReference>
<dbReference type="Gene3D" id="1.10.260.40">
    <property type="entry name" value="lambda repressor-like DNA-binding domains"/>
    <property type="match status" value="1"/>
</dbReference>
<sequence>MKITDRITQLVLARRPSIGARGVKRDIANTCGVSYEAVRQWFAGDTGNIKNENLAALAEGYDTTVDWLLSGKGEPPRRKQASGAAEKVLQMLQGKNLRPDQLERLEKSVTDTLNDTYPTSAPADNVIVADFHRRPTFGDEIRIAHYDVQGAMGGGKVVHDFPEMFRDVTVSQQHLRELGVTYKDPAHLKLITGAGQSMAPTIQDKDPMIIDASVREFTGDGIYAFAWQGHFYIKRLQVADAEHFEMISDNPQHKDRVIKAEEAFIQGRILLVWNANRL</sequence>
<gene>
    <name evidence="5" type="ORF">SAMN05216602_4029</name>
</gene>
<dbReference type="Pfam" id="PF00717">
    <property type="entry name" value="Peptidase_S24"/>
    <property type="match status" value="1"/>
</dbReference>
<dbReference type="SUPFAM" id="SSF47413">
    <property type="entry name" value="lambda repressor-like DNA-binding domains"/>
    <property type="match status" value="1"/>
</dbReference>
<evidence type="ECO:0000256" key="1">
    <source>
        <dbReference type="ARBA" id="ARBA00023015"/>
    </source>
</evidence>